<feature type="compositionally biased region" description="Low complexity" evidence="1">
    <location>
        <begin position="194"/>
        <end position="217"/>
    </location>
</feature>
<proteinExistence type="predicted"/>
<dbReference type="GeneID" id="102805246"/>
<dbReference type="Proteomes" id="UP000694865">
    <property type="component" value="Unplaced"/>
</dbReference>
<organism evidence="2 3">
    <name type="scientific">Saccoglossus kowalevskii</name>
    <name type="common">Acorn worm</name>
    <dbReference type="NCBI Taxonomy" id="10224"/>
    <lineage>
        <taxon>Eukaryota</taxon>
        <taxon>Metazoa</taxon>
        <taxon>Hemichordata</taxon>
        <taxon>Enteropneusta</taxon>
        <taxon>Harrimaniidae</taxon>
        <taxon>Saccoglossus</taxon>
    </lineage>
</organism>
<feature type="compositionally biased region" description="Polar residues" evidence="1">
    <location>
        <begin position="19"/>
        <end position="41"/>
    </location>
</feature>
<sequence length="392" mass="44162">MFSRKGSNGDEMPKVNGNKKGTNNLRQISEDGNTASSSKRGSTSAPSSKRDSSSLSSFRVEADIHNESTDESVHQSQPTTPRVGFADRTLVIHESGSEDGSPRISRKSKKENSSFFRRKVGILKSYSPTSSPVVAKKSTGAKSRRRRKMGHTSPEPPSLEEVSSRFQNCDDNTPKEIYMLPSSEREYPNGGITGSETSTEESTSSSRKTSSETQASSRIEDLHEAIDEKDQDDATRHLANAGKSIEILLQQYNENKDNVNYKMTELNADSNVCVVELVKTVEEESRHSHVRRQRSLSDSDIPVQRLFTKTKTGTFRMDFYFRHKSDNYGIPKIRQNSFTRRHSEQSFPNTEIKSDPVWQLRPSKRVVMFNHHNNHQPVYKTTSSMTNISTTI</sequence>
<feature type="compositionally biased region" description="Low complexity" evidence="1">
    <location>
        <begin position="42"/>
        <end position="57"/>
    </location>
</feature>
<evidence type="ECO:0000313" key="2">
    <source>
        <dbReference type="Proteomes" id="UP000694865"/>
    </source>
</evidence>
<keyword evidence="2" id="KW-1185">Reference proteome</keyword>
<protein>
    <submittedName>
        <fullName evidence="3">Suppressor protein SRP40-like</fullName>
    </submittedName>
</protein>
<evidence type="ECO:0000313" key="3">
    <source>
        <dbReference type="RefSeq" id="XP_006821704.1"/>
    </source>
</evidence>
<feature type="region of interest" description="Disordered" evidence="1">
    <location>
        <begin position="1"/>
        <end position="218"/>
    </location>
</feature>
<reference evidence="3" key="1">
    <citation type="submission" date="2025-08" db="UniProtKB">
        <authorList>
            <consortium name="RefSeq"/>
        </authorList>
    </citation>
    <scope>IDENTIFICATION</scope>
    <source>
        <tissue evidence="3">Testes</tissue>
    </source>
</reference>
<dbReference type="RefSeq" id="XP_006821704.1">
    <property type="nucleotide sequence ID" value="XM_006821641.1"/>
</dbReference>
<evidence type="ECO:0000256" key="1">
    <source>
        <dbReference type="SAM" id="MobiDB-lite"/>
    </source>
</evidence>
<accession>A0ABM0MNW3</accession>
<name>A0ABM0MNW3_SACKO</name>
<gene>
    <name evidence="3" type="primary">LOC102805246</name>
</gene>
<feature type="compositionally biased region" description="Basic and acidic residues" evidence="1">
    <location>
        <begin position="60"/>
        <end position="73"/>
    </location>
</feature>